<dbReference type="RefSeq" id="WP_262396135.1">
    <property type="nucleotide sequence ID" value="NZ_JACRTD010000011.1"/>
</dbReference>
<dbReference type="InterPro" id="IPR002725">
    <property type="entry name" value="YgjP-like_metallopeptidase"/>
</dbReference>
<dbReference type="PANTHER" id="PTHR30399">
    <property type="entry name" value="UNCHARACTERIZED PROTEIN YGJP"/>
    <property type="match status" value="1"/>
</dbReference>
<dbReference type="InterPro" id="IPR053136">
    <property type="entry name" value="UTP_pyrophosphatase-like"/>
</dbReference>
<dbReference type="PANTHER" id="PTHR30399:SF1">
    <property type="entry name" value="UTP PYROPHOSPHATASE"/>
    <property type="match status" value="1"/>
</dbReference>
<dbReference type="EMBL" id="JACRTD010000011">
    <property type="protein sequence ID" value="MBC8586414.1"/>
    <property type="molecule type" value="Genomic_DNA"/>
</dbReference>
<name>A0A926ETX7_9FIRM</name>
<protein>
    <submittedName>
        <fullName evidence="2">M48 family metallopeptidase</fullName>
    </submittedName>
</protein>
<evidence type="ECO:0000313" key="3">
    <source>
        <dbReference type="Proteomes" id="UP000623678"/>
    </source>
</evidence>
<feature type="domain" description="YgjP-like metallopeptidase" evidence="1">
    <location>
        <begin position="26"/>
        <end position="223"/>
    </location>
</feature>
<dbReference type="Proteomes" id="UP000623678">
    <property type="component" value="Unassembled WGS sequence"/>
</dbReference>
<reference evidence="2" key="1">
    <citation type="submission" date="2020-08" db="EMBL/GenBank/DDBJ databases">
        <title>Genome public.</title>
        <authorList>
            <person name="Liu C."/>
            <person name="Sun Q."/>
        </authorList>
    </citation>
    <scope>NUCLEOTIDE SEQUENCE</scope>
    <source>
        <strain evidence="2">NSJ-64</strain>
    </source>
</reference>
<dbReference type="Gene3D" id="3.30.2010.10">
    <property type="entry name" value="Metalloproteases ('zincins'), catalytic domain"/>
    <property type="match status" value="1"/>
</dbReference>
<dbReference type="Pfam" id="PF01863">
    <property type="entry name" value="YgjP-like"/>
    <property type="match status" value="1"/>
</dbReference>
<evidence type="ECO:0000313" key="2">
    <source>
        <dbReference type="EMBL" id="MBC8586414.1"/>
    </source>
</evidence>
<dbReference type="CDD" id="cd07344">
    <property type="entry name" value="M48_yhfN_like"/>
    <property type="match status" value="1"/>
</dbReference>
<accession>A0A926ETX7</accession>
<evidence type="ECO:0000259" key="1">
    <source>
        <dbReference type="Pfam" id="PF01863"/>
    </source>
</evidence>
<dbReference type="AlphaFoldDB" id="A0A926ETX7"/>
<proteinExistence type="predicted"/>
<gene>
    <name evidence="2" type="ORF">H8705_12565</name>
</gene>
<organism evidence="2 3">
    <name type="scientific">Youxingia wuxianensis</name>
    <dbReference type="NCBI Taxonomy" id="2763678"/>
    <lineage>
        <taxon>Bacteria</taxon>
        <taxon>Bacillati</taxon>
        <taxon>Bacillota</taxon>
        <taxon>Clostridia</taxon>
        <taxon>Eubacteriales</taxon>
        <taxon>Oscillospiraceae</taxon>
        <taxon>Youxingia</taxon>
    </lineage>
</organism>
<comment type="caution">
    <text evidence="2">The sequence shown here is derived from an EMBL/GenBank/DDBJ whole genome shotgun (WGS) entry which is preliminary data.</text>
</comment>
<keyword evidence="3" id="KW-1185">Reference proteome</keyword>
<sequence length="232" mass="26816">MMWEKDILGRKAFMNGEIDLRRSRRKTLSLRVTQDGIVQIRAPGGMPQEVIAAFIKKHETWLRLHQQQALAKKRRREAFEFEEGQKLLYLGKEIPIVLSQEKIGVFEGEFCLPLEKENRSLAAKQWISQQGLLLAQQKAAYFSSQMGVTPAGIKITQAEKRWGSCSGKNRLCFSYRLFCLPLETVEAVIVHELAHIREHNHSPRFYKTIQAVLPDYKQRCIPLKEFEHIGKA</sequence>